<protein>
    <recommendedName>
        <fullName evidence="6">Amino acid permease/ SLC12A domain-containing protein</fullName>
    </recommendedName>
</protein>
<feature type="transmembrane region" description="Helical" evidence="5">
    <location>
        <begin position="157"/>
        <end position="175"/>
    </location>
</feature>
<dbReference type="GO" id="GO:0016020">
    <property type="term" value="C:membrane"/>
    <property type="evidence" value="ECO:0007669"/>
    <property type="project" value="UniProtKB-SubCell"/>
</dbReference>
<feature type="transmembrane region" description="Helical" evidence="5">
    <location>
        <begin position="450"/>
        <end position="480"/>
    </location>
</feature>
<dbReference type="InterPro" id="IPR050524">
    <property type="entry name" value="APC_YAT"/>
</dbReference>
<proteinExistence type="predicted"/>
<feature type="transmembrane region" description="Helical" evidence="5">
    <location>
        <begin position="42"/>
        <end position="63"/>
    </location>
</feature>
<dbReference type="InterPro" id="IPR004841">
    <property type="entry name" value="AA-permease/SLC12A_dom"/>
</dbReference>
<evidence type="ECO:0000256" key="2">
    <source>
        <dbReference type="ARBA" id="ARBA00022692"/>
    </source>
</evidence>
<dbReference type="GO" id="GO:0055085">
    <property type="term" value="P:transmembrane transport"/>
    <property type="evidence" value="ECO:0007669"/>
    <property type="project" value="InterPro"/>
</dbReference>
<feature type="transmembrane region" description="Helical" evidence="5">
    <location>
        <begin position="91"/>
        <end position="112"/>
    </location>
</feature>
<feature type="transmembrane region" description="Helical" evidence="5">
    <location>
        <begin position="486"/>
        <end position="506"/>
    </location>
</feature>
<gene>
    <name evidence="7" type="ORF">JI435_099630</name>
</gene>
<evidence type="ECO:0000256" key="3">
    <source>
        <dbReference type="ARBA" id="ARBA00022989"/>
    </source>
</evidence>
<evidence type="ECO:0000256" key="1">
    <source>
        <dbReference type="ARBA" id="ARBA00004141"/>
    </source>
</evidence>
<evidence type="ECO:0000256" key="4">
    <source>
        <dbReference type="ARBA" id="ARBA00023136"/>
    </source>
</evidence>
<keyword evidence="8" id="KW-1185">Reference proteome</keyword>
<keyword evidence="3 5" id="KW-1133">Transmembrane helix</keyword>
<feature type="transmembrane region" description="Helical" evidence="5">
    <location>
        <begin position="124"/>
        <end position="145"/>
    </location>
</feature>
<feature type="transmembrane region" description="Helical" evidence="5">
    <location>
        <begin position="370"/>
        <end position="392"/>
    </location>
</feature>
<dbReference type="PANTHER" id="PTHR43341:SF9">
    <property type="entry name" value="DICARBOXYLIC AMINO ACID PERMEASE"/>
    <property type="match status" value="1"/>
</dbReference>
<dbReference type="PANTHER" id="PTHR43341">
    <property type="entry name" value="AMINO ACID PERMEASE"/>
    <property type="match status" value="1"/>
</dbReference>
<evidence type="ECO:0000313" key="7">
    <source>
        <dbReference type="EMBL" id="QRD03189.1"/>
    </source>
</evidence>
<evidence type="ECO:0000259" key="6">
    <source>
        <dbReference type="Pfam" id="PF00324"/>
    </source>
</evidence>
<dbReference type="PIRSF" id="PIRSF006060">
    <property type="entry name" value="AA_transporter"/>
    <property type="match status" value="1"/>
</dbReference>
<dbReference type="VEuPathDB" id="FungiDB:JI435_099630"/>
<evidence type="ECO:0000313" key="8">
    <source>
        <dbReference type="Proteomes" id="UP000663193"/>
    </source>
</evidence>
<comment type="subcellular location">
    <subcellularLocation>
        <location evidence="1">Membrane</location>
        <topology evidence="1">Multi-pass membrane protein</topology>
    </subcellularLocation>
</comment>
<reference evidence="8" key="1">
    <citation type="journal article" date="2021" name="BMC Genomics">
        <title>Chromosome-level genome assembly and manually-curated proteome of model necrotroph Parastagonospora nodorum Sn15 reveals a genome-wide trove of candidate effector homologs, and redundancy of virulence-related functions within an accessory chromosome.</title>
        <authorList>
            <person name="Bertazzoni S."/>
            <person name="Jones D.A.B."/>
            <person name="Phan H.T."/>
            <person name="Tan K.-C."/>
            <person name="Hane J.K."/>
        </authorList>
    </citation>
    <scope>NUCLEOTIDE SEQUENCE [LARGE SCALE GENOMIC DNA]</scope>
    <source>
        <strain evidence="8">SN15 / ATCC MYA-4574 / FGSC 10173)</strain>
    </source>
</reference>
<feature type="transmembrane region" description="Helical" evidence="5">
    <location>
        <begin position="204"/>
        <end position="229"/>
    </location>
</feature>
<dbReference type="OrthoDB" id="3900342at2759"/>
<feature type="transmembrane region" description="Helical" evidence="5">
    <location>
        <begin position="398"/>
        <end position="419"/>
    </location>
</feature>
<keyword evidence="2 5" id="KW-0812">Transmembrane</keyword>
<feature type="transmembrane region" description="Helical" evidence="5">
    <location>
        <begin position="241"/>
        <end position="259"/>
    </location>
</feature>
<dbReference type="Proteomes" id="UP000663193">
    <property type="component" value="Chromosome 15"/>
</dbReference>
<feature type="transmembrane region" description="Helical" evidence="5">
    <location>
        <begin position="309"/>
        <end position="333"/>
    </location>
</feature>
<accession>A0A7U2FFA2</accession>
<dbReference type="Gene3D" id="1.20.1740.10">
    <property type="entry name" value="Amino acid/polyamine transporter I"/>
    <property type="match status" value="1"/>
</dbReference>
<keyword evidence="4 5" id="KW-0472">Membrane</keyword>
<organism evidence="7 8">
    <name type="scientific">Phaeosphaeria nodorum (strain SN15 / ATCC MYA-4574 / FGSC 10173)</name>
    <name type="common">Glume blotch fungus</name>
    <name type="synonym">Parastagonospora nodorum</name>
    <dbReference type="NCBI Taxonomy" id="321614"/>
    <lineage>
        <taxon>Eukaryota</taxon>
        <taxon>Fungi</taxon>
        <taxon>Dikarya</taxon>
        <taxon>Ascomycota</taxon>
        <taxon>Pezizomycotina</taxon>
        <taxon>Dothideomycetes</taxon>
        <taxon>Pleosporomycetidae</taxon>
        <taxon>Pleosporales</taxon>
        <taxon>Pleosporineae</taxon>
        <taxon>Phaeosphaeriaceae</taxon>
        <taxon>Parastagonospora</taxon>
    </lineage>
</organism>
<dbReference type="AlphaFoldDB" id="A0A7U2FFA2"/>
<name>A0A7U2FFA2_PHANO</name>
<evidence type="ECO:0000256" key="5">
    <source>
        <dbReference type="SAM" id="Phobius"/>
    </source>
</evidence>
<dbReference type="EMBL" id="CP069037">
    <property type="protein sequence ID" value="QRD03189.1"/>
    <property type="molecule type" value="Genomic_DNA"/>
</dbReference>
<feature type="transmembrane region" description="Helical" evidence="5">
    <location>
        <begin position="16"/>
        <end position="36"/>
    </location>
</feature>
<sequence>MKENATSSDLKQNLQGWMIFFIVITSLIGSGIFSTGGPAIEVAGPGGALLALVIVGIIAICMAEGLSELTQLFPAPNAIVEYVRAFVDKDYAWVVGIAFTYISIFAGQNLMAAKLSEYWGLKQVWQIVLFYFATPTLLVCINLVGVGTFGWVEAVSGILKIILVVGLTIVLYVMAAQEGNWSGNGPIQVGFQHNSDYATNGFRAVAYVIPMIAFSFLGIESVAVTAFEARSSKSLRLPSQSIAYVALVLYFLCLLGQLLNVSWDNKHLPQIYGGIGNDTQGREKPMPEPGSSSMTIIALWAWGAIGHKALAGFLNGAMIFAVMSAGNTSLYIASRTLYGLARDVPRTTRLGRLANGFSHVVPSTGVPARALLLSAFAFIWLPFVSLKSGYAIQYLIEIVQISSSISCLIVWASLSFAYLRYYLWLKSCKEHLIGDRFAQFKRNTSEYKPFTVLAFAQPLPAIISIVGCLVVLGFCSATWWSSPVTFAKVAIGYTAPFFVAILFILFKIVNRRLWVRTGTNWADFSQALQTLKWYKNDEIDPEHELQEVTGTRSPPIMP</sequence>
<feature type="domain" description="Amino acid permease/ SLC12A" evidence="6">
    <location>
        <begin position="19"/>
        <end position="517"/>
    </location>
</feature>
<dbReference type="Pfam" id="PF00324">
    <property type="entry name" value="AA_permease"/>
    <property type="match status" value="1"/>
</dbReference>